<evidence type="ECO:0000259" key="4">
    <source>
        <dbReference type="Pfam" id="PF01420"/>
    </source>
</evidence>
<proteinExistence type="inferred from homology"/>
<keyword evidence="2" id="KW-0680">Restriction system</keyword>
<dbReference type="Gene3D" id="3.90.220.20">
    <property type="entry name" value="DNA methylase specificity domains"/>
    <property type="match status" value="2"/>
</dbReference>
<dbReference type="InterPro" id="IPR000055">
    <property type="entry name" value="Restrct_endonuc_typeI_TRD"/>
</dbReference>
<dbReference type="InterPro" id="IPR052021">
    <property type="entry name" value="Type-I_RS_S_subunit"/>
</dbReference>
<dbReference type="PANTHER" id="PTHR30408">
    <property type="entry name" value="TYPE-1 RESTRICTION ENZYME ECOKI SPECIFICITY PROTEIN"/>
    <property type="match status" value="1"/>
</dbReference>
<dbReference type="SUPFAM" id="SSF116734">
    <property type="entry name" value="DNA methylase specificity domain"/>
    <property type="match status" value="2"/>
</dbReference>
<dbReference type="GO" id="GO:0003677">
    <property type="term" value="F:DNA binding"/>
    <property type="evidence" value="ECO:0007669"/>
    <property type="project" value="UniProtKB-KW"/>
</dbReference>
<evidence type="ECO:0000256" key="1">
    <source>
        <dbReference type="ARBA" id="ARBA00010923"/>
    </source>
</evidence>
<sequence>MKENRELPEGWEWKRLGDVCDKPQYGYTTSASNEVGGPLFVRTTDITNGMIDWNKVPYCSEPPENKEKYLLHDGDILISRAGSVGSSIVVKNPKDAIFASYLIRFTPTNKIVSDYLGYFLKSQYFITQIGANSNGTTLNGINASNLANIKLPLPPLEIQRKIVGIIDSMREIKSLRENANSIPNQMIQSVFLEMFGNPVNNSRGWNSYKLGELGSWTSGGTPSRSKPEYFQGDIPWFTAGELNDSYIWDSKEKITKEALNSSSAKLFPAETMLIGMYDTAAFKMGVLKNPASSNQACAAFFPKTEVINTFFALYLFKEMKNYFLSKRRGIRQKNLSQKIIKNFEVPVPPINLQQKFAYFVQSIEEIRHTQENSTLIINDMFNQVLDKAFKGELVC</sequence>
<reference evidence="5 6" key="1">
    <citation type="submission" date="2014-07" db="EMBL/GenBank/DDBJ databases">
        <title>Methanogenic archaea and the global carbon cycle.</title>
        <authorList>
            <person name="Henriksen J.R."/>
            <person name="Luke J."/>
            <person name="Reinhart S."/>
            <person name="Benedict M.N."/>
            <person name="Youngblut N.D."/>
            <person name="Metcalf M.E."/>
            <person name="Whitaker R.J."/>
            <person name="Metcalf W.W."/>
        </authorList>
    </citation>
    <scope>NUCLEOTIDE SEQUENCE [LARGE SCALE GENOMIC DNA]</scope>
    <source>
        <strain evidence="5 6">SarPi</strain>
    </source>
</reference>
<dbReference type="Pfam" id="PF01420">
    <property type="entry name" value="Methylase_S"/>
    <property type="match status" value="2"/>
</dbReference>
<dbReference type="GeneID" id="24865281"/>
<dbReference type="EC" id="3.1.21.3" evidence="5"/>
<comment type="similarity">
    <text evidence="1">Belongs to the type-I restriction system S methylase family.</text>
</comment>
<dbReference type="Proteomes" id="UP000033116">
    <property type="component" value="Chromosome"/>
</dbReference>
<keyword evidence="5" id="KW-0378">Hydrolase</keyword>
<keyword evidence="3" id="KW-0238">DNA-binding</keyword>
<dbReference type="RefSeq" id="WP_048043568.1">
    <property type="nucleotide sequence ID" value="NZ_CP009511.1"/>
</dbReference>
<protein>
    <submittedName>
        <fullName evidence="5">Type I restriction-modification system, specificity subunit S</fullName>
        <ecNumber evidence="5">3.1.21.3</ecNumber>
    </submittedName>
</protein>
<dbReference type="HOGENOM" id="CLU_021095_10_1_2"/>
<organism evidence="5 6">
    <name type="scientific">Methanosarcina mazei SarPi</name>
    <dbReference type="NCBI Taxonomy" id="1434115"/>
    <lineage>
        <taxon>Archaea</taxon>
        <taxon>Methanobacteriati</taxon>
        <taxon>Methanobacteriota</taxon>
        <taxon>Stenosarchaea group</taxon>
        <taxon>Methanomicrobia</taxon>
        <taxon>Methanosarcinales</taxon>
        <taxon>Methanosarcinaceae</taxon>
        <taxon>Methanosarcina</taxon>
    </lineage>
</organism>
<evidence type="ECO:0000256" key="3">
    <source>
        <dbReference type="ARBA" id="ARBA00023125"/>
    </source>
</evidence>
<accession>A0A0E3R9J9</accession>
<gene>
    <name evidence="5" type="ORF">MSMAP_2030</name>
</gene>
<dbReference type="PATRIC" id="fig|1434115.4.peg.2614"/>
<evidence type="ECO:0000313" key="5">
    <source>
        <dbReference type="EMBL" id="AKB62015.1"/>
    </source>
</evidence>
<dbReference type="AlphaFoldDB" id="A0A0E3R9J9"/>
<dbReference type="PANTHER" id="PTHR30408:SF12">
    <property type="entry name" value="TYPE I RESTRICTION ENZYME MJAVIII SPECIFICITY SUBUNIT"/>
    <property type="match status" value="1"/>
</dbReference>
<feature type="domain" description="Type I restriction modification DNA specificity" evidence="4">
    <location>
        <begin position="8"/>
        <end position="171"/>
    </location>
</feature>
<dbReference type="InterPro" id="IPR044946">
    <property type="entry name" value="Restrct_endonuc_typeI_TRD_sf"/>
</dbReference>
<dbReference type="EMBL" id="CP009511">
    <property type="protein sequence ID" value="AKB62015.1"/>
    <property type="molecule type" value="Genomic_DNA"/>
</dbReference>
<dbReference type="GO" id="GO:0009035">
    <property type="term" value="F:type I site-specific deoxyribonuclease activity"/>
    <property type="evidence" value="ECO:0007669"/>
    <property type="project" value="UniProtKB-EC"/>
</dbReference>
<dbReference type="REBASE" id="109130">
    <property type="entry name" value="S.MmaSarORF2031P"/>
</dbReference>
<dbReference type="CDD" id="cd17515">
    <property type="entry name" value="RMtype1_S_MjaORF132P_Sau1132ORF3780P-TRD1-CR1_like"/>
    <property type="match status" value="1"/>
</dbReference>
<evidence type="ECO:0000256" key="2">
    <source>
        <dbReference type="ARBA" id="ARBA00022747"/>
    </source>
</evidence>
<dbReference type="GO" id="GO:0009307">
    <property type="term" value="P:DNA restriction-modification system"/>
    <property type="evidence" value="ECO:0007669"/>
    <property type="project" value="UniProtKB-KW"/>
</dbReference>
<name>A0A0E3R9J9_METMZ</name>
<evidence type="ECO:0000313" key="6">
    <source>
        <dbReference type="Proteomes" id="UP000033116"/>
    </source>
</evidence>
<dbReference type="CDD" id="cd17521">
    <property type="entry name" value="RMtype1_S_Sau13435ORF2165P_TRD2-CR2_like"/>
    <property type="match status" value="1"/>
</dbReference>
<feature type="domain" description="Type I restriction modification DNA specificity" evidence="4">
    <location>
        <begin position="204"/>
        <end position="365"/>
    </location>
</feature>